<dbReference type="EMBL" id="BLBC01000013">
    <property type="protein sequence ID" value="GET46718.1"/>
    <property type="molecule type" value="Genomic_DNA"/>
</dbReference>
<protein>
    <recommendedName>
        <fullName evidence="1">PD-(D/E)XK endonuclease-like domain-containing protein</fullName>
    </recommendedName>
</protein>
<gene>
    <name evidence="2" type="ORF">RCZ01_20200</name>
</gene>
<dbReference type="InterPro" id="IPR027417">
    <property type="entry name" value="P-loop_NTPase"/>
</dbReference>
<evidence type="ECO:0000313" key="3">
    <source>
        <dbReference type="Proteomes" id="UP000398217"/>
    </source>
</evidence>
<keyword evidence="3" id="KW-1185">Reference proteome</keyword>
<comment type="caution">
    <text evidence="2">The sequence shown here is derived from an EMBL/GenBank/DDBJ whole genome shotgun (WGS) entry which is preliminary data.</text>
</comment>
<proteinExistence type="predicted"/>
<dbReference type="SUPFAM" id="SSF52980">
    <property type="entry name" value="Restriction endonuclease-like"/>
    <property type="match status" value="1"/>
</dbReference>
<reference evidence="3" key="1">
    <citation type="journal article" date="2020" name="Int. J. Syst. Evol. Microbiol.">
        <title>Capnocytophaga felis sp. nov. isolated from the feline oral cavity.</title>
        <authorList>
            <person name="Suzuki M."/>
            <person name="Umeda K."/>
            <person name="Kimura M."/>
            <person name="Imaoka K."/>
            <person name="Morikawa S."/>
            <person name="Maeda K."/>
        </authorList>
    </citation>
    <scope>NUCLEOTIDE SEQUENCE [LARGE SCALE GENOMIC DNA]</scope>
    <source>
        <strain evidence="3">KC07070</strain>
    </source>
</reference>
<dbReference type="SUPFAM" id="SSF52540">
    <property type="entry name" value="P-loop containing nucleoside triphosphate hydrolases"/>
    <property type="match status" value="1"/>
</dbReference>
<feature type="domain" description="PD-(D/E)XK endonuclease-like" evidence="1">
    <location>
        <begin position="639"/>
        <end position="906"/>
    </location>
</feature>
<dbReference type="InterPro" id="IPR011604">
    <property type="entry name" value="PDDEXK-like_dom_sf"/>
</dbReference>
<dbReference type="Gene3D" id="3.90.320.10">
    <property type="match status" value="1"/>
</dbReference>
<accession>A0A5M4BAV2</accession>
<dbReference type="OrthoDB" id="9762792at2"/>
<evidence type="ECO:0000313" key="2">
    <source>
        <dbReference type="EMBL" id="GET46718.1"/>
    </source>
</evidence>
<dbReference type="Proteomes" id="UP000398217">
    <property type="component" value="Unassembled WGS sequence"/>
</dbReference>
<dbReference type="AlphaFoldDB" id="A0A5M4BAV2"/>
<dbReference type="InterPro" id="IPR011335">
    <property type="entry name" value="Restrct_endonuc-II-like"/>
</dbReference>
<name>A0A5M4BAV2_9FLAO</name>
<dbReference type="Pfam" id="PF12705">
    <property type="entry name" value="PDDEXK_1"/>
    <property type="match status" value="1"/>
</dbReference>
<dbReference type="InterPro" id="IPR038726">
    <property type="entry name" value="PDDEXK_AddAB-type"/>
</dbReference>
<organism evidence="2 3">
    <name type="scientific">Capnocytophaga felis</name>
    <dbReference type="NCBI Taxonomy" id="2267611"/>
    <lineage>
        <taxon>Bacteria</taxon>
        <taxon>Pseudomonadati</taxon>
        <taxon>Bacteroidota</taxon>
        <taxon>Flavobacteriia</taxon>
        <taxon>Flavobacteriales</taxon>
        <taxon>Flavobacteriaceae</taxon>
        <taxon>Capnocytophaga</taxon>
    </lineage>
</organism>
<evidence type="ECO:0000259" key="1">
    <source>
        <dbReference type="Pfam" id="PF12705"/>
    </source>
</evidence>
<sequence>MNYLKSVVADVLECFPDELENLIFVTSGKRPVLFLKKYFAELNHKTSIAPEFIGISELFTRISGVESFGELPLLFEFYDTYKSVCKKEPDDFETFIGWGQTLLKDFSEIDQYLVQPEKIFPYIHALKEAEHWSGADELTEMQKKHLEFWNTLGDYYFALNEKLTSLNKGYSGFIAKKAVEKLPHYIQNNTNKIHIFVGFNALSKAEQKIIHSILMDSKSEIYWDIDEYFIKSEEHDAGYFIRKYIKNWKYYETNKPKWLNNNYLQEKEIHITGVPKSINQAHEVAELLQKTPNSELEKTALIIADENLLIPMLQSVKPNTSVNITMGYPLQQTPLNDLFTGYFRLHLSKNFYYKDILNLISQPFLQNIFTEEAIIKISEFIKERNLNYLTREKILEATPDAQKEFIEILFPEKDENLINKLIDNALFLIYSIKQKTNNDDGKHTLTLEFLYRFYLLFNQLRQLQNKFGYIDSVKSLYHFYLDVLQKSSLNFVGEPLEGLQVMGVLESRSLDFENIIITSVNEGVLPLGKSGNSFIPYDVKYFLELPTYKEKDAVYSYNFYRMLQRSRKIHLIYDTEMSGLKSKEKSRFVLQLLAERISAHRVLHQVKAPEVYPATAPKIIIPKTDDILERLKNIAEKGISPSSLTNYILNPITFYQQNVLQVYEERDVEETVEARTFGDIVHGTLEDLYNPLLKQILTESHFKAMRPKVRSLIEKHFLEKYKNSEFKSGKNLLIFNVIYEYVNRFLDLEIAEIRKGTEIIVLHLEQRLSVPFESKILPFPIHFKGIIDRIDLRNGILHIIDYKTGKVNHNNVCVSDWDLLITDFKYSKAFQLLTYAYMFDKQNQNQQNMIAGNFSFKNLNQGLIKFHIKQGRETEYEISPQVIEIYREYTEKLLSEIFDPNIPFSEKNT</sequence>
<dbReference type="RefSeq" id="WP_155285336.1">
    <property type="nucleotide sequence ID" value="NZ_BLBC01000013.1"/>
</dbReference>